<reference evidence="2" key="1">
    <citation type="journal article" date="2012" name="Mol. Plant Microbe Interact.">
        <title>A highly conserved effector in Fusarium oxysporum is required for full virulence on Arabidopsis.</title>
        <authorList>
            <person name="Thatcher L.F."/>
            <person name="Gardiner D.M."/>
            <person name="Kazan K."/>
            <person name="Manners J."/>
        </authorList>
    </citation>
    <scope>NUCLEOTIDE SEQUENCE [LARGE SCALE GENOMIC DNA]</scope>
    <source>
        <strain evidence="2">Fo5176</strain>
    </source>
</reference>
<dbReference type="SUPFAM" id="SSF51905">
    <property type="entry name" value="FAD/NAD(P)-binding domain"/>
    <property type="match status" value="2"/>
</dbReference>
<dbReference type="AlphaFoldDB" id="F9F465"/>
<dbReference type="GO" id="GO:0070224">
    <property type="term" value="F:sulfide:quinone oxidoreductase activity"/>
    <property type="evidence" value="ECO:0007669"/>
    <property type="project" value="TreeGrafter"/>
</dbReference>
<evidence type="ECO:0000313" key="2">
    <source>
        <dbReference type="EMBL" id="EGU88295.1"/>
    </source>
</evidence>
<gene>
    <name evidence="2" type="ORF">FOXB_01190</name>
</gene>
<dbReference type="Pfam" id="PF07992">
    <property type="entry name" value="Pyr_redox_2"/>
    <property type="match status" value="2"/>
</dbReference>
<dbReference type="STRING" id="660025.F9F465"/>
<dbReference type="PRINTS" id="PR00368">
    <property type="entry name" value="FADPNR"/>
</dbReference>
<dbReference type="PANTHER" id="PTHR10632">
    <property type="entry name" value="SULFIDE:QUINONE OXIDOREDUCTASE"/>
    <property type="match status" value="1"/>
</dbReference>
<dbReference type="InterPro" id="IPR036188">
    <property type="entry name" value="FAD/NAD-bd_sf"/>
</dbReference>
<dbReference type="GO" id="GO:0070221">
    <property type="term" value="P:sulfide oxidation, using sulfide:quinone oxidoreductase"/>
    <property type="evidence" value="ECO:0007669"/>
    <property type="project" value="TreeGrafter"/>
</dbReference>
<protein>
    <recommendedName>
        <fullName evidence="1">FAD/NAD(P)-binding domain-containing protein</fullName>
    </recommendedName>
</protein>
<dbReference type="PRINTS" id="PR00469">
    <property type="entry name" value="PNDRDTASEII"/>
</dbReference>
<dbReference type="InterPro" id="IPR023753">
    <property type="entry name" value="FAD/NAD-binding_dom"/>
</dbReference>
<dbReference type="EMBL" id="AFQF01000435">
    <property type="protein sequence ID" value="EGU88295.1"/>
    <property type="molecule type" value="Genomic_DNA"/>
</dbReference>
<dbReference type="Gene3D" id="3.50.50.60">
    <property type="entry name" value="FAD/NAD(P)-binding domain"/>
    <property type="match status" value="4"/>
</dbReference>
<accession>F9F465</accession>
<sequence length="812" mass="87704">MPHLVSTHCIEPHFLRNVLDVLIIGIGTAGLSAALALGRAQRSAIVFDGAEHRNNLHGIASQATSKSIQDETIAEIKAKFKTIMLSHATAASIREKGMTFEVEDVSGRRWKGRKVILAMSSRDVLPDIPGYEEAWGKHIFDVSQCLDVSNKATSHAAVLITSDSSSSIEAAVLSAHLARQFSPDITFLTNGLFHVEHHPQIIATKNCGFKLDNRPIRSLQRLETLVAIQFADGAESVYGLISHKPRKVLGGPFSEQLDLEMTSEGRILVENEFQETSTRGVYAVGDSASFLKEGSAGASAGWLAGVGANLQIAEDDMKMLDQAIASSPEVAVPKSAVGPSGSNFGPSAAITLSLNHAIETYPRLSKALHASGRVTLAVRSAAFGQSRRGLATAAAVTSASRSHKVVVVGGGSAGLAISHQLLRSGRFASEDIAVVDPAQWHHYQPGWTLVGAGLKTKEELKMSMPELIDPKLKFYNVSVDALTPEENSITLGTGDKVNYEHLVVAPGIKINYDSIKGLPEALAERNGPVSSIYGYDYCDKVFPNIQRLQKGNAIFTQPAGVIKCAGAPQKSMWLALDHWKQTGLYDPKNPSASPIKITFATGLPVMFGVPKYSAELEKMRQERGVEGLFQHDLVAIEGNNAVFAHGQDKVTKPFDFLHVVPKMGPHAFVKKSALANEAGYVDVNDNTLRHNKFANVWSAGDASSLPTSKTAAAVTSEAPVLVSNLLRAIDGQEPEPAYDGYTSCPLLTEYGKVMLAEFKYGGVPKETFGEILGIDQAVPRRSFYHLKKDFFPWVYKNYMVKGTWGGPKGWIK</sequence>
<dbReference type="GO" id="GO:0071949">
    <property type="term" value="F:FAD binding"/>
    <property type="evidence" value="ECO:0007669"/>
    <property type="project" value="TreeGrafter"/>
</dbReference>
<dbReference type="PaxDb" id="5507-FOXG_09969P0"/>
<dbReference type="GO" id="GO:0005739">
    <property type="term" value="C:mitochondrion"/>
    <property type="evidence" value="ECO:0007669"/>
    <property type="project" value="TreeGrafter"/>
</dbReference>
<dbReference type="OrthoDB" id="5376590at2759"/>
<proteinExistence type="predicted"/>
<feature type="domain" description="FAD/NAD(P)-binding" evidence="1">
    <location>
        <begin position="404"/>
        <end position="518"/>
    </location>
</feature>
<dbReference type="PANTHER" id="PTHR10632:SF2">
    <property type="entry name" value="SULFIDE:QUINONE OXIDOREDUCTASE, MITOCHONDRIAL"/>
    <property type="match status" value="1"/>
</dbReference>
<name>F9F465_FUSOF</name>
<dbReference type="FunFam" id="3.50.50.60:FF:000203">
    <property type="entry name" value="Related to sulfide:quinone oxidoreductase, mitochondrial"/>
    <property type="match status" value="1"/>
</dbReference>
<feature type="domain" description="FAD/NAD(P)-binding" evidence="1">
    <location>
        <begin position="20"/>
        <end position="156"/>
    </location>
</feature>
<organism evidence="2">
    <name type="scientific">Fusarium oxysporum (strain Fo5176)</name>
    <name type="common">Fusarium vascular wilt</name>
    <dbReference type="NCBI Taxonomy" id="660025"/>
    <lineage>
        <taxon>Eukaryota</taxon>
        <taxon>Fungi</taxon>
        <taxon>Dikarya</taxon>
        <taxon>Ascomycota</taxon>
        <taxon>Pezizomycotina</taxon>
        <taxon>Sordariomycetes</taxon>
        <taxon>Hypocreomycetidae</taxon>
        <taxon>Hypocreales</taxon>
        <taxon>Nectriaceae</taxon>
        <taxon>Fusarium</taxon>
        <taxon>Fusarium oxysporum species complex</taxon>
    </lineage>
</organism>
<dbReference type="InterPro" id="IPR015904">
    <property type="entry name" value="Sulphide_quinone_reductase"/>
</dbReference>
<comment type="caution">
    <text evidence="2">The sequence shown here is derived from an EMBL/GenBank/DDBJ whole genome shotgun (WGS) entry which is preliminary data.</text>
</comment>
<evidence type="ECO:0000259" key="1">
    <source>
        <dbReference type="Pfam" id="PF07992"/>
    </source>
</evidence>